<sequence>MAQIKHLEQMVAESQATVEKMREDFRIAEIDRQARQAEAEEERQARAIEREAYIEKMRSEIRKNERDSKYAMWIPIVVSLISSMTAIFVAVAVSSK</sequence>
<name>Q5KT64_MORBO</name>
<feature type="coiled-coil region" evidence="1">
    <location>
        <begin position="4"/>
        <end position="50"/>
    </location>
</feature>
<reference evidence="3" key="1">
    <citation type="journal article" date="2006" name="Vet. Microbiol.">
        <title>Filamentous-haemagglutinin-like protein genes encoded on a plasmid of Moraxella bovis.</title>
        <authorList>
            <person name="Kakuda T."/>
            <person name="Sarataphan N."/>
            <person name="Tanaka T."/>
            <person name="Takai S."/>
        </authorList>
    </citation>
    <scope>NUCLEOTIDE SEQUENCE</scope>
    <source>
        <strain evidence="3">EPP63</strain>
        <plasmid evidence="3">pMBO-2</plasmid>
    </source>
</reference>
<keyword evidence="1" id="KW-0175">Coiled coil</keyword>
<keyword evidence="2" id="KW-0812">Transmembrane</keyword>
<evidence type="ECO:0000256" key="2">
    <source>
        <dbReference type="SAM" id="Phobius"/>
    </source>
</evidence>
<keyword evidence="3" id="KW-0614">Plasmid</keyword>
<proteinExistence type="predicted"/>
<organism evidence="3">
    <name type="scientific">Moraxella bovis</name>
    <dbReference type="NCBI Taxonomy" id="476"/>
    <lineage>
        <taxon>Bacteria</taxon>
        <taxon>Pseudomonadati</taxon>
        <taxon>Pseudomonadota</taxon>
        <taxon>Gammaproteobacteria</taxon>
        <taxon>Moraxellales</taxon>
        <taxon>Moraxellaceae</taxon>
        <taxon>Moraxella</taxon>
    </lineage>
</organism>
<feature type="transmembrane region" description="Helical" evidence="2">
    <location>
        <begin position="70"/>
        <end position="93"/>
    </location>
</feature>
<keyword evidence="2" id="KW-0472">Membrane</keyword>
<dbReference type="EMBL" id="AB169977">
    <property type="protein sequence ID" value="BAD83739.1"/>
    <property type="molecule type" value="Genomic_DNA"/>
</dbReference>
<evidence type="ECO:0000313" key="3">
    <source>
        <dbReference type="EMBL" id="BAD83739.1"/>
    </source>
</evidence>
<gene>
    <name evidence="3" type="primary">orf3</name>
</gene>
<accession>Q5KT64</accession>
<keyword evidence="2" id="KW-1133">Transmembrane helix</keyword>
<protein>
    <submittedName>
        <fullName evidence="3">Uncharacterized protein</fullName>
    </submittedName>
</protein>
<evidence type="ECO:0000256" key="1">
    <source>
        <dbReference type="SAM" id="Coils"/>
    </source>
</evidence>
<dbReference type="AlphaFoldDB" id="Q5KT64"/>
<geneLocation type="plasmid" evidence="3">
    <name>pMBO-2</name>
</geneLocation>